<dbReference type="SUPFAM" id="SSF52210">
    <property type="entry name" value="Succinyl-CoA synthetase domains"/>
    <property type="match status" value="2"/>
</dbReference>
<protein>
    <submittedName>
        <fullName evidence="3">Acyl-CoA synthetase FdrA</fullName>
    </submittedName>
</protein>
<dbReference type="Gene3D" id="3.40.50.720">
    <property type="entry name" value="NAD(P)-binding Rossmann-like Domain"/>
    <property type="match status" value="1"/>
</dbReference>
<reference evidence="3 4" key="1">
    <citation type="submission" date="2023-11" db="EMBL/GenBank/DDBJ databases">
        <title>Genome sequence of Microbacterium rhizosphaerae KACC 19337.</title>
        <authorList>
            <person name="Choi H."/>
            <person name="Kim S."/>
            <person name="Kim Y."/>
            <person name="Kwon S.-W."/>
            <person name="Heo J."/>
        </authorList>
    </citation>
    <scope>NUCLEOTIDE SEQUENCE [LARGE SCALE GENOMIC DNA]</scope>
    <source>
        <strain evidence="3 4">KACC 19337</strain>
    </source>
</reference>
<proteinExistence type="predicted"/>
<dbReference type="Proteomes" id="UP001323798">
    <property type="component" value="Chromosome"/>
</dbReference>
<dbReference type="EMBL" id="CP139368">
    <property type="protein sequence ID" value="WPR91079.1"/>
    <property type="molecule type" value="Genomic_DNA"/>
</dbReference>
<dbReference type="Gene3D" id="3.40.50.261">
    <property type="entry name" value="Succinyl-CoA synthetase domains"/>
    <property type="match status" value="2"/>
</dbReference>
<dbReference type="Pfam" id="PF02629">
    <property type="entry name" value="CoA_binding"/>
    <property type="match status" value="1"/>
</dbReference>
<dbReference type="Pfam" id="PF00549">
    <property type="entry name" value="Ligase_CoA"/>
    <property type="match status" value="1"/>
</dbReference>
<name>A0ABZ0SP12_9MICO</name>
<evidence type="ECO:0000259" key="2">
    <source>
        <dbReference type="Pfam" id="PF02629"/>
    </source>
</evidence>
<dbReference type="InterPro" id="IPR016102">
    <property type="entry name" value="Succinyl-CoA_synth-like"/>
</dbReference>
<keyword evidence="4" id="KW-1185">Reference proteome</keyword>
<evidence type="ECO:0000259" key="1">
    <source>
        <dbReference type="Pfam" id="PF00549"/>
    </source>
</evidence>
<organism evidence="3 4">
    <name type="scientific">Microbacterium rhizosphaerae</name>
    <dbReference type="NCBI Taxonomy" id="1678237"/>
    <lineage>
        <taxon>Bacteria</taxon>
        <taxon>Bacillati</taxon>
        <taxon>Actinomycetota</taxon>
        <taxon>Actinomycetes</taxon>
        <taxon>Micrococcales</taxon>
        <taxon>Microbacteriaceae</taxon>
        <taxon>Microbacterium</taxon>
    </lineage>
</organism>
<evidence type="ECO:0000313" key="3">
    <source>
        <dbReference type="EMBL" id="WPR91079.1"/>
    </source>
</evidence>
<feature type="domain" description="ATP-citrate synthase/succinyl-CoA ligase C-terminal" evidence="1">
    <location>
        <begin position="350"/>
        <end position="507"/>
    </location>
</feature>
<dbReference type="PANTHER" id="PTHR11117">
    <property type="entry name" value="SUCCINYL-COA LIGASE SUBUNIT ALPHA"/>
    <property type="match status" value="1"/>
</dbReference>
<dbReference type="InterPro" id="IPR003781">
    <property type="entry name" value="CoA-bd"/>
</dbReference>
<dbReference type="RefSeq" id="WP_320943780.1">
    <property type="nucleotide sequence ID" value="NZ_BAABEU010000002.1"/>
</dbReference>
<dbReference type="NCBIfam" id="NF004760">
    <property type="entry name" value="PRK06091.1"/>
    <property type="match status" value="1"/>
</dbReference>
<evidence type="ECO:0000313" key="4">
    <source>
        <dbReference type="Proteomes" id="UP001323798"/>
    </source>
</evidence>
<dbReference type="PANTHER" id="PTHR11117:SF24">
    <property type="entry name" value="PROTEIN FDRA"/>
    <property type="match status" value="1"/>
</dbReference>
<feature type="domain" description="CoA-binding" evidence="2">
    <location>
        <begin position="191"/>
        <end position="283"/>
    </location>
</feature>
<gene>
    <name evidence="3" type="primary">fdrA</name>
    <name evidence="3" type="ORF">SM116_07250</name>
</gene>
<sequence>MPTRSLIKPNTYIDSVSLMAISTKAGQLDGVVNAVAAMATPMNKDILTNQGLITPEIEDATPGDLVLIVVTDGDEAGADAALDGLIALLDRKPSGDTAEVAYRTIASAAAGLPDANIAVISVNGEYAAHEADKALDAGLNVMLFSDNVSVADEIALKRKAHGAGLLVMGPDCGTAIINGVSLCFANEVRRGRVGIVAASGTGAQELSVRIHDFTAGVSQLIGTGGRDLSAEVGAIMMLDGIDALDADAGTDVIVVISKPPATEVATAVLDRLAASGKPAVACFLGAGDELKRAGEERGIPVFDRTKPAALAAVAAAGVREESLDLHPLNLPLIAEVQAKLKPEQKYIRGLFCGGTLCDEAMFLALERYTDVYSNIQKDPARKLTGSDASRAHTFLDFGEDEFTNGKPHPMIDPSNRIERFAVEAADPEVGVIVMDFVLGYGANPDPVGVMLPAIVEGKRAAEAQGRHLEVLAYVLGTPEDAQDFDEQVRKLTEAGVTWASSSTNTGLLAREFVSKGENA</sequence>
<accession>A0ABZ0SP12</accession>
<dbReference type="InterPro" id="IPR005811">
    <property type="entry name" value="SUCC_ACL_C"/>
</dbReference>